<proteinExistence type="predicted"/>
<gene>
    <name evidence="1" type="ORF">BRARA_J01594</name>
</gene>
<name>A0A397XV24_BRACM</name>
<evidence type="ECO:0000313" key="2">
    <source>
        <dbReference type="Proteomes" id="UP000264353"/>
    </source>
</evidence>
<organism evidence="1 2">
    <name type="scientific">Brassica campestris</name>
    <name type="common">Field mustard</name>
    <dbReference type="NCBI Taxonomy" id="3711"/>
    <lineage>
        <taxon>Eukaryota</taxon>
        <taxon>Viridiplantae</taxon>
        <taxon>Streptophyta</taxon>
        <taxon>Embryophyta</taxon>
        <taxon>Tracheophyta</taxon>
        <taxon>Spermatophyta</taxon>
        <taxon>Magnoliopsida</taxon>
        <taxon>eudicotyledons</taxon>
        <taxon>Gunneridae</taxon>
        <taxon>Pentapetalae</taxon>
        <taxon>rosids</taxon>
        <taxon>malvids</taxon>
        <taxon>Brassicales</taxon>
        <taxon>Brassicaceae</taxon>
        <taxon>Brassiceae</taxon>
        <taxon>Brassica</taxon>
    </lineage>
</organism>
<accession>A0A397XV24</accession>
<sequence length="99" mass="11190">MNIQNLIYMKLKGTNNRKMNPNIVCLPLVFFPISTHFTVPPEIPSALTVLKLGSFHCLSMVELWDLTANLKATYRRFTPNQSFQITLASSVLPRLPAQS</sequence>
<dbReference type="EMBL" id="CM010637">
    <property type="protein sequence ID" value="RID41653.1"/>
    <property type="molecule type" value="Genomic_DNA"/>
</dbReference>
<dbReference type="AlphaFoldDB" id="A0A397XV24"/>
<evidence type="ECO:0000313" key="1">
    <source>
        <dbReference type="EMBL" id="RID41653.1"/>
    </source>
</evidence>
<dbReference type="Proteomes" id="UP000264353">
    <property type="component" value="Chromosome A10"/>
</dbReference>
<reference evidence="1 2" key="1">
    <citation type="submission" date="2018-06" db="EMBL/GenBank/DDBJ databases">
        <title>WGS assembly of Brassica rapa FPsc.</title>
        <authorList>
            <person name="Bowman J."/>
            <person name="Kohchi T."/>
            <person name="Yamato K."/>
            <person name="Jenkins J."/>
            <person name="Shu S."/>
            <person name="Ishizaki K."/>
            <person name="Yamaoka S."/>
            <person name="Nishihama R."/>
            <person name="Nakamura Y."/>
            <person name="Berger F."/>
            <person name="Adam C."/>
            <person name="Aki S."/>
            <person name="Althoff F."/>
            <person name="Araki T."/>
            <person name="Arteaga-Vazquez M."/>
            <person name="Balasubrmanian S."/>
            <person name="Bauer D."/>
            <person name="Boehm C."/>
            <person name="Briginshaw L."/>
            <person name="Caballero-Perez J."/>
            <person name="Catarino B."/>
            <person name="Chen F."/>
            <person name="Chiyoda S."/>
            <person name="Chovatia M."/>
            <person name="Davies K."/>
            <person name="Delmans M."/>
            <person name="Demura T."/>
            <person name="Dierschke T."/>
            <person name="Dolan L."/>
            <person name="Dorantes-Acosta A."/>
            <person name="Eklund D."/>
            <person name="Florent S."/>
            <person name="Flores-Sandoval E."/>
            <person name="Fujiyama A."/>
            <person name="Fukuzawa H."/>
            <person name="Galik B."/>
            <person name="Grimanelli D."/>
            <person name="Grimwood J."/>
            <person name="Grossniklaus U."/>
            <person name="Hamada T."/>
            <person name="Haseloff J."/>
            <person name="Hetherington A."/>
            <person name="Higo A."/>
            <person name="Hirakawa Y."/>
            <person name="Hundley H."/>
            <person name="Ikeda Y."/>
            <person name="Inoue K."/>
            <person name="Inoue S."/>
            <person name="Ishida S."/>
            <person name="Jia Q."/>
            <person name="Kakita M."/>
            <person name="Kanazawa T."/>
            <person name="Kawai Y."/>
            <person name="Kawashima T."/>
            <person name="Kennedy M."/>
            <person name="Kinose K."/>
            <person name="Kinoshita T."/>
            <person name="Kohara Y."/>
            <person name="Koide E."/>
            <person name="Komatsu K."/>
            <person name="Kopischke S."/>
            <person name="Kubo M."/>
            <person name="Kyozuka J."/>
            <person name="Lagercrantz U."/>
            <person name="Lin S."/>
            <person name="Lindquist E."/>
            <person name="Lipzen A."/>
            <person name="Lu C."/>
            <person name="Luna E."/>
            <person name="Martienssen R."/>
            <person name="Minamino N."/>
            <person name="Mizutani M."/>
            <person name="Mizutani M."/>
            <person name="Mochizuki N."/>
            <person name="Monte I."/>
            <person name="Mosher R."/>
            <person name="Nagasaki H."/>
            <person name="Nakagami H."/>
            <person name="Naramoto S."/>
            <person name="Nishitani K."/>
            <person name="Ohtani M."/>
            <person name="Okamoto T."/>
            <person name="Okumura M."/>
            <person name="Phillips J."/>
            <person name="Pollak B."/>
            <person name="Reinders A."/>
            <person name="Roevekamp M."/>
            <person name="Sano R."/>
            <person name="Sawa S."/>
            <person name="Schmid M."/>
            <person name="Shirakawa M."/>
            <person name="Solano R."/>
            <person name="Spunde A."/>
            <person name="Suetsugu N."/>
            <person name="Sugano S."/>
            <person name="Sugiyama A."/>
            <person name="Sun R."/>
            <person name="Suzuki Y."/>
            <person name="Takenaka M."/>
            <person name="Takezawa D."/>
            <person name="Tomogane H."/>
            <person name="Tsuzuki M."/>
            <person name="Ueda T."/>
            <person name="Umeda M."/>
            <person name="Ward J."/>
            <person name="Watanabe Y."/>
            <person name="Yazaki K."/>
            <person name="Yokoyama R."/>
            <person name="Yoshitake Y."/>
            <person name="Yotsui I."/>
            <person name="Zachgo S."/>
            <person name="Schmutz J."/>
        </authorList>
    </citation>
    <scope>NUCLEOTIDE SEQUENCE [LARGE SCALE GENOMIC DNA]</scope>
    <source>
        <strain evidence="2">cv. B-3</strain>
    </source>
</reference>
<protein>
    <submittedName>
        <fullName evidence="1">Uncharacterized protein</fullName>
    </submittedName>
</protein>